<dbReference type="Proteomes" id="UP000251993">
    <property type="component" value="Chromosome"/>
</dbReference>
<dbReference type="AlphaFoldDB" id="A0A344TFD4"/>
<organism evidence="1 2">
    <name type="scientific">Runella rosea</name>
    <dbReference type="NCBI Taxonomy" id="2259595"/>
    <lineage>
        <taxon>Bacteria</taxon>
        <taxon>Pseudomonadati</taxon>
        <taxon>Bacteroidota</taxon>
        <taxon>Cytophagia</taxon>
        <taxon>Cytophagales</taxon>
        <taxon>Spirosomataceae</taxon>
        <taxon>Runella</taxon>
    </lineage>
</organism>
<accession>A0A344TFD4</accession>
<sequence>MTDELKIEIENLYSTFSTYNFKSTIEGCPCCVSDTDKEKIHSKQLRELTEEDLSRYTAKAMTTWGDEDDFRHFLPRILELLSTTNFIVSTFIVLGKLEYGQWREWKENEQVAIEKFLIAWWAELIKNKNSFDHEAFIEISKLTDNIDELLKHWTIDFDNYSFANYVDFVYTYYNDLNSKRTEFKELSKETCDKILKWTKEKSNILEKGFFEYADKDKDFAERISITQYIFERT</sequence>
<protein>
    <submittedName>
        <fullName evidence="1">Uncharacterized protein</fullName>
    </submittedName>
</protein>
<proteinExistence type="predicted"/>
<keyword evidence="2" id="KW-1185">Reference proteome</keyword>
<dbReference type="KEGG" id="run:DR864_06225"/>
<dbReference type="OrthoDB" id="4535590at2"/>
<gene>
    <name evidence="1" type="ORF">DR864_06225</name>
</gene>
<evidence type="ECO:0000313" key="1">
    <source>
        <dbReference type="EMBL" id="AXE17355.1"/>
    </source>
</evidence>
<dbReference type="RefSeq" id="WP_114066141.1">
    <property type="nucleotide sequence ID" value="NZ_CP030850.1"/>
</dbReference>
<reference evidence="1 2" key="1">
    <citation type="submission" date="2018-07" db="EMBL/GenBank/DDBJ databases">
        <title>Genome sequencing of Runella.</title>
        <authorList>
            <person name="Baek M.-G."/>
            <person name="Yi H."/>
        </authorList>
    </citation>
    <scope>NUCLEOTIDE SEQUENCE [LARGE SCALE GENOMIC DNA]</scope>
    <source>
        <strain evidence="1 2">HYN0085</strain>
    </source>
</reference>
<dbReference type="EMBL" id="CP030850">
    <property type="protein sequence ID" value="AXE17355.1"/>
    <property type="molecule type" value="Genomic_DNA"/>
</dbReference>
<evidence type="ECO:0000313" key="2">
    <source>
        <dbReference type="Proteomes" id="UP000251993"/>
    </source>
</evidence>
<name>A0A344TFD4_9BACT</name>